<evidence type="ECO:0000313" key="3">
    <source>
        <dbReference type="Proteomes" id="UP000824007"/>
    </source>
</evidence>
<dbReference type="InterPro" id="IPR021377">
    <property type="entry name" value="DUF3006"/>
</dbReference>
<gene>
    <name evidence="2" type="ORF">H9831_11070</name>
</gene>
<organism evidence="2 3">
    <name type="scientific">Candidatus Eisenbergiella pullistercoris</name>
    <dbReference type="NCBI Taxonomy" id="2838555"/>
    <lineage>
        <taxon>Bacteria</taxon>
        <taxon>Bacillati</taxon>
        <taxon>Bacillota</taxon>
        <taxon>Clostridia</taxon>
        <taxon>Lachnospirales</taxon>
        <taxon>Lachnospiraceae</taxon>
        <taxon>Eisenbergiella</taxon>
    </lineage>
</organism>
<dbReference type="AlphaFoldDB" id="A0A9D1YQI9"/>
<feature type="region of interest" description="Disordered" evidence="1">
    <location>
        <begin position="55"/>
        <end position="74"/>
    </location>
</feature>
<evidence type="ECO:0000256" key="1">
    <source>
        <dbReference type="SAM" id="MobiDB-lite"/>
    </source>
</evidence>
<sequence length="83" mass="9688">MQERKNEREQIEGRLIVDRLEEGYAVCEQEDRSMIRIPTDRLPAGIREGDVLAAQGGRYRTDQAASQKRKDEIENKRRLLFGK</sequence>
<evidence type="ECO:0000313" key="2">
    <source>
        <dbReference type="EMBL" id="HIY61200.1"/>
    </source>
</evidence>
<dbReference type="EMBL" id="DXDD01000136">
    <property type="protein sequence ID" value="HIY61200.1"/>
    <property type="molecule type" value="Genomic_DNA"/>
</dbReference>
<proteinExistence type="predicted"/>
<accession>A0A9D1YQI9</accession>
<name>A0A9D1YQI9_9FIRM</name>
<dbReference type="Proteomes" id="UP000824007">
    <property type="component" value="Unassembled WGS sequence"/>
</dbReference>
<reference evidence="2" key="2">
    <citation type="submission" date="2021-04" db="EMBL/GenBank/DDBJ databases">
        <authorList>
            <person name="Gilroy R."/>
        </authorList>
    </citation>
    <scope>NUCLEOTIDE SEQUENCE</scope>
    <source>
        <strain evidence="2">ChiSxjej3B15-24422</strain>
    </source>
</reference>
<dbReference type="Gene3D" id="6.20.120.50">
    <property type="match status" value="1"/>
</dbReference>
<reference evidence="2" key="1">
    <citation type="journal article" date="2021" name="PeerJ">
        <title>Extensive microbial diversity within the chicken gut microbiome revealed by metagenomics and culture.</title>
        <authorList>
            <person name="Gilroy R."/>
            <person name="Ravi A."/>
            <person name="Getino M."/>
            <person name="Pursley I."/>
            <person name="Horton D.L."/>
            <person name="Alikhan N.F."/>
            <person name="Baker D."/>
            <person name="Gharbi K."/>
            <person name="Hall N."/>
            <person name="Watson M."/>
            <person name="Adriaenssens E.M."/>
            <person name="Foster-Nyarko E."/>
            <person name="Jarju S."/>
            <person name="Secka A."/>
            <person name="Antonio M."/>
            <person name="Oren A."/>
            <person name="Chaudhuri R.R."/>
            <person name="La Ragione R."/>
            <person name="Hildebrand F."/>
            <person name="Pallen M.J."/>
        </authorList>
    </citation>
    <scope>NUCLEOTIDE SEQUENCE</scope>
    <source>
        <strain evidence="2">ChiSxjej3B15-24422</strain>
    </source>
</reference>
<dbReference type="Pfam" id="PF11213">
    <property type="entry name" value="DUF3006"/>
    <property type="match status" value="1"/>
</dbReference>
<protein>
    <submittedName>
        <fullName evidence="2">DUF3006 domain-containing protein</fullName>
    </submittedName>
</protein>
<comment type="caution">
    <text evidence="2">The sequence shown here is derived from an EMBL/GenBank/DDBJ whole genome shotgun (WGS) entry which is preliminary data.</text>
</comment>